<dbReference type="PANTHER" id="PTHR43134:SF3">
    <property type="entry name" value="FLAGELLAR BIOSYNTHESIS PROTEIN FLHF"/>
    <property type="match status" value="1"/>
</dbReference>
<gene>
    <name evidence="16" type="primary">flhF</name>
    <name evidence="16" type="ORF">F7R26_034060</name>
</gene>
<evidence type="ECO:0000259" key="15">
    <source>
        <dbReference type="SMART" id="SM00962"/>
    </source>
</evidence>
<dbReference type="FunFam" id="3.40.50.300:FF:000695">
    <property type="entry name" value="Flagellar biosynthesis regulator FlhF"/>
    <property type="match status" value="1"/>
</dbReference>
<dbReference type="InterPro" id="IPR027417">
    <property type="entry name" value="P-loop_NTPase"/>
</dbReference>
<organism evidence="16 17">
    <name type="scientific">Cupriavidus basilensis</name>
    <dbReference type="NCBI Taxonomy" id="68895"/>
    <lineage>
        <taxon>Bacteria</taxon>
        <taxon>Pseudomonadati</taxon>
        <taxon>Pseudomonadota</taxon>
        <taxon>Betaproteobacteria</taxon>
        <taxon>Burkholderiales</taxon>
        <taxon>Burkholderiaceae</taxon>
        <taxon>Cupriavidus</taxon>
    </lineage>
</organism>
<keyword evidence="7" id="KW-1005">Bacterial flagellum biogenesis</keyword>
<keyword evidence="8" id="KW-0653">Protein transport</keyword>
<keyword evidence="5" id="KW-1003">Cell membrane</keyword>
<evidence type="ECO:0000256" key="7">
    <source>
        <dbReference type="ARBA" id="ARBA00022795"/>
    </source>
</evidence>
<dbReference type="InterPro" id="IPR047040">
    <property type="entry name" value="FlhF__GTPase_dom"/>
</dbReference>
<dbReference type="InterPro" id="IPR020006">
    <property type="entry name" value="FlhF"/>
</dbReference>
<reference evidence="16 17" key="1">
    <citation type="submission" date="2020-10" db="EMBL/GenBank/DDBJ databases">
        <title>Complete genome sequence of Cupriavidus basilensis CCUG 49340T.</title>
        <authorList>
            <person name="Salva-Serra F."/>
            <person name="Donoso R.A."/>
            <person name="Cho K.H."/>
            <person name="Yoo J.A."/>
            <person name="Lee K."/>
            <person name="Yoon S.-H."/>
            <person name="Perez-Pantoja D."/>
            <person name="Moore E.R.B."/>
        </authorList>
    </citation>
    <scope>NUCLEOTIDE SEQUENCE [LARGE SCALE GENOMIC DNA]</scope>
    <source>
        <strain evidence="17">CCUG 49340</strain>
    </source>
</reference>
<keyword evidence="9" id="KW-0342">GTP-binding</keyword>
<comment type="subcellular location">
    <subcellularLocation>
        <location evidence="1">Cell membrane</location>
        <topology evidence="1">Peripheral membrane protein</topology>
        <orientation evidence="1">Cytoplasmic side</orientation>
    </subcellularLocation>
</comment>
<dbReference type="GeneID" id="98405994"/>
<dbReference type="GO" id="GO:0006614">
    <property type="term" value="P:SRP-dependent cotranslational protein targeting to membrane"/>
    <property type="evidence" value="ECO:0007669"/>
    <property type="project" value="UniProtKB-UniRule"/>
</dbReference>
<dbReference type="GO" id="GO:0003924">
    <property type="term" value="F:GTPase activity"/>
    <property type="evidence" value="ECO:0007669"/>
    <property type="project" value="UniProtKB-UniRule"/>
</dbReference>
<evidence type="ECO:0000313" key="16">
    <source>
        <dbReference type="EMBL" id="QOT79707.1"/>
    </source>
</evidence>
<dbReference type="SMART" id="SM00962">
    <property type="entry name" value="SRP54"/>
    <property type="match status" value="1"/>
</dbReference>
<dbReference type="AlphaFoldDB" id="A0A643FKA6"/>
<keyword evidence="10" id="KW-0472">Membrane</keyword>
<evidence type="ECO:0000256" key="1">
    <source>
        <dbReference type="ARBA" id="ARBA00004413"/>
    </source>
</evidence>
<evidence type="ECO:0000313" key="17">
    <source>
        <dbReference type="Proteomes" id="UP000397656"/>
    </source>
</evidence>
<dbReference type="GO" id="GO:0044781">
    <property type="term" value="P:bacterial-type flagellum organization"/>
    <property type="evidence" value="ECO:0007669"/>
    <property type="project" value="UniProtKB-UniRule"/>
</dbReference>
<dbReference type="NCBIfam" id="TIGR03499">
    <property type="entry name" value="FlhF"/>
    <property type="match status" value="1"/>
</dbReference>
<comment type="similarity">
    <text evidence="2">Belongs to the GTP-binding SRP family.</text>
</comment>
<evidence type="ECO:0000256" key="12">
    <source>
        <dbReference type="ARBA" id="ARBA00025337"/>
    </source>
</evidence>
<keyword evidence="4" id="KW-0813">Transport</keyword>
<dbReference type="InterPro" id="IPR000897">
    <property type="entry name" value="SRP54_GTPase_dom"/>
</dbReference>
<dbReference type="Proteomes" id="UP000397656">
    <property type="component" value="Chromosome 2"/>
</dbReference>
<dbReference type="RefSeq" id="WP_150992433.1">
    <property type="nucleotide sequence ID" value="NZ_CP062804.1"/>
</dbReference>
<keyword evidence="11" id="KW-1006">Bacterial flagellum protein export</keyword>
<evidence type="ECO:0000256" key="9">
    <source>
        <dbReference type="ARBA" id="ARBA00023134"/>
    </source>
</evidence>
<keyword evidence="16" id="KW-0969">Cilium</keyword>
<dbReference type="SUPFAM" id="SSF52540">
    <property type="entry name" value="P-loop containing nucleoside triphosphate hydrolases"/>
    <property type="match status" value="1"/>
</dbReference>
<dbReference type="NCBIfam" id="NF011312">
    <property type="entry name" value="PRK14723.1"/>
    <property type="match status" value="1"/>
</dbReference>
<keyword evidence="16" id="KW-0966">Cell projection</keyword>
<dbReference type="PANTHER" id="PTHR43134">
    <property type="entry name" value="SIGNAL RECOGNITION PARTICLE RECEPTOR SUBUNIT ALPHA"/>
    <property type="match status" value="1"/>
</dbReference>
<evidence type="ECO:0000256" key="13">
    <source>
        <dbReference type="NCBIfam" id="TIGR03499"/>
    </source>
</evidence>
<dbReference type="GO" id="GO:0005525">
    <property type="term" value="F:GTP binding"/>
    <property type="evidence" value="ECO:0007669"/>
    <property type="project" value="UniProtKB-UniRule"/>
</dbReference>
<feature type="domain" description="SRP54-type proteins GTP-binding" evidence="15">
    <location>
        <begin position="165"/>
        <end position="362"/>
    </location>
</feature>
<sequence length="813" mass="85911">MSVAKFVAANGREALRQVREAMGPDAVVLSNRIVEGGVEIVAMRDTDLGAISSNAPVFTPPPAAAVAVDGALGDLRGELQTMRAMMERQFSGVGTHSLPSIGGDPLRDSLFTWLVTAGFSGQLARSLLGHLPLGHDRPAAMTWIRQELARKVPVLNDEDALFAQGGVLALVGPTGVGKTTTTAKLAARFVLKHGPERLALLTTDTFRIGAHEQLRIYGDILGVPVHAVKDAADLRFALAALTEKHLVIIDTVGMSQRDRNLSEQIAMLAGVQAPVQRILLLNGASHGDTLNEVVHAYRHDATPDGGIDGCIVSKLDEATHLGSVLDVVIRHRLPVYYASTGQRVPEHLELANGAALVERAFQTPRRGSVFADAEAARRAMPAQDDSEATRAASPGGADGMLRTLTDSANAVGDCVEQLNAGSYSFELVRSQWQQRNESAPSPRLMAQQVREAACRDLTRHCDRFVLSLSATVATPVAGRRAPRPWQHTLFLADRDGLPLAAAAAPAGRTGPALQGGQGGWEADAATLCAAIAAARTVVNVLDAMPAAPMLARWQQAGERWLATARKTTRVASGGNAVKLDALAETLTFHAVQDMDYRGRDAVQWIAQSPVRVLEGQARGARAGAEGGIEAGLLVSRVVDRENGQTLAVHYLLCDPALSAEGAQLARWARWAEAGEAQLRTLRHALEHLGQGDGGNEPAQAEAQACARLLALQMGVAALRLEQASDDSVGAFLARLTGRAPARQACGAAVLVEGIGRLLALLDVLENYPARGGRAAQPVVQEAPPETFQLGGAGGLLEARMSASRVFETLAQGE</sequence>
<name>A0A643FKA6_9BURK</name>
<accession>A0A643FKA6</accession>
<dbReference type="GO" id="GO:0005886">
    <property type="term" value="C:plasma membrane"/>
    <property type="evidence" value="ECO:0007669"/>
    <property type="project" value="UniProtKB-SubCell"/>
</dbReference>
<evidence type="ECO:0000256" key="2">
    <source>
        <dbReference type="ARBA" id="ARBA00008531"/>
    </source>
</evidence>
<protein>
    <recommendedName>
        <fullName evidence="3 13">Flagellar biosynthesis protein FlhF</fullName>
    </recommendedName>
</protein>
<keyword evidence="6" id="KW-0547">Nucleotide-binding</keyword>
<dbReference type="CDD" id="cd17873">
    <property type="entry name" value="FlhF"/>
    <property type="match status" value="1"/>
</dbReference>
<dbReference type="EMBL" id="CP062804">
    <property type="protein sequence ID" value="QOT79707.1"/>
    <property type="molecule type" value="Genomic_DNA"/>
</dbReference>
<evidence type="ECO:0000259" key="14">
    <source>
        <dbReference type="SMART" id="SM00382"/>
    </source>
</evidence>
<dbReference type="GO" id="GO:0015031">
    <property type="term" value="P:protein transport"/>
    <property type="evidence" value="ECO:0007669"/>
    <property type="project" value="UniProtKB-KW"/>
</dbReference>
<evidence type="ECO:0000256" key="8">
    <source>
        <dbReference type="ARBA" id="ARBA00022927"/>
    </source>
</evidence>
<dbReference type="Pfam" id="PF00448">
    <property type="entry name" value="SRP54"/>
    <property type="match status" value="1"/>
</dbReference>
<evidence type="ECO:0000256" key="10">
    <source>
        <dbReference type="ARBA" id="ARBA00023136"/>
    </source>
</evidence>
<dbReference type="Gene3D" id="3.40.50.300">
    <property type="entry name" value="P-loop containing nucleotide triphosphate hydrolases"/>
    <property type="match status" value="1"/>
</dbReference>
<evidence type="ECO:0000256" key="6">
    <source>
        <dbReference type="ARBA" id="ARBA00022741"/>
    </source>
</evidence>
<dbReference type="InterPro" id="IPR003593">
    <property type="entry name" value="AAA+_ATPase"/>
</dbReference>
<evidence type="ECO:0000256" key="4">
    <source>
        <dbReference type="ARBA" id="ARBA00022448"/>
    </source>
</evidence>
<evidence type="ECO:0000256" key="3">
    <source>
        <dbReference type="ARBA" id="ARBA00014919"/>
    </source>
</evidence>
<evidence type="ECO:0000256" key="11">
    <source>
        <dbReference type="ARBA" id="ARBA00023225"/>
    </source>
</evidence>
<feature type="domain" description="AAA+ ATPase" evidence="14">
    <location>
        <begin position="164"/>
        <end position="325"/>
    </location>
</feature>
<dbReference type="GO" id="GO:0005047">
    <property type="term" value="F:signal recognition particle binding"/>
    <property type="evidence" value="ECO:0007669"/>
    <property type="project" value="TreeGrafter"/>
</dbReference>
<keyword evidence="16" id="KW-0282">Flagellum</keyword>
<evidence type="ECO:0000256" key="5">
    <source>
        <dbReference type="ARBA" id="ARBA00022475"/>
    </source>
</evidence>
<proteinExistence type="inferred from homology"/>
<comment type="function">
    <text evidence="12">Necessary for flagellar biosynthesis. May be involved in translocation of the flagellum.</text>
</comment>
<dbReference type="SMART" id="SM00382">
    <property type="entry name" value="AAA"/>
    <property type="match status" value="1"/>
</dbReference>